<keyword evidence="2" id="KW-1185">Reference proteome</keyword>
<sequence>MEWIHGMVFGLSPEILQHIMDKTEMVELRGALLDSFVRHSLPKKTYLDSKSGSGNPHLYCCFDCRSLLQRTARFLLLDCPYTIGFLLLCSSFSSWTTCLFRVHIFSLSPFFEFLCLSLIPSCTVW</sequence>
<reference evidence="1 2" key="2">
    <citation type="submission" date="2018-11" db="EMBL/GenBank/DDBJ databases">
        <authorList>
            <consortium name="Pathogen Informatics"/>
        </authorList>
    </citation>
    <scope>NUCLEOTIDE SEQUENCE [LARGE SCALE GENOMIC DNA]</scope>
</reference>
<proteinExistence type="predicted"/>
<evidence type="ECO:0000313" key="2">
    <source>
        <dbReference type="Proteomes" id="UP000271098"/>
    </source>
</evidence>
<evidence type="ECO:0000313" key="3">
    <source>
        <dbReference type="WBParaSite" id="GPUH_0001239801-mRNA-1"/>
    </source>
</evidence>
<protein>
    <submittedName>
        <fullName evidence="3">Zf-RVT domain-containing protein</fullName>
    </submittedName>
</protein>
<gene>
    <name evidence="1" type="ORF">GPUH_LOCUS12384</name>
</gene>
<dbReference type="WBParaSite" id="GPUH_0001239801-mRNA-1">
    <property type="protein sequence ID" value="GPUH_0001239801-mRNA-1"/>
    <property type="gene ID" value="GPUH_0001239801"/>
</dbReference>
<dbReference type="EMBL" id="UYRT01079276">
    <property type="protein sequence ID" value="VDN20357.1"/>
    <property type="molecule type" value="Genomic_DNA"/>
</dbReference>
<organism evidence="3">
    <name type="scientific">Gongylonema pulchrum</name>
    <dbReference type="NCBI Taxonomy" id="637853"/>
    <lineage>
        <taxon>Eukaryota</taxon>
        <taxon>Metazoa</taxon>
        <taxon>Ecdysozoa</taxon>
        <taxon>Nematoda</taxon>
        <taxon>Chromadorea</taxon>
        <taxon>Rhabditida</taxon>
        <taxon>Spirurina</taxon>
        <taxon>Spiruromorpha</taxon>
        <taxon>Spiruroidea</taxon>
        <taxon>Gongylonematidae</taxon>
        <taxon>Gongylonema</taxon>
    </lineage>
</organism>
<accession>A0A183DUJ3</accession>
<dbReference type="AlphaFoldDB" id="A0A183DUJ3"/>
<evidence type="ECO:0000313" key="1">
    <source>
        <dbReference type="EMBL" id="VDN20357.1"/>
    </source>
</evidence>
<dbReference type="Proteomes" id="UP000271098">
    <property type="component" value="Unassembled WGS sequence"/>
</dbReference>
<name>A0A183DUJ3_9BILA</name>
<reference evidence="3" key="1">
    <citation type="submission" date="2016-06" db="UniProtKB">
        <authorList>
            <consortium name="WormBaseParasite"/>
        </authorList>
    </citation>
    <scope>IDENTIFICATION</scope>
</reference>
<dbReference type="OrthoDB" id="10558086at2759"/>